<keyword evidence="3" id="KW-0804">Transcription</keyword>
<dbReference type="GO" id="GO:0043565">
    <property type="term" value="F:sequence-specific DNA binding"/>
    <property type="evidence" value="ECO:0007669"/>
    <property type="project" value="InterPro"/>
</dbReference>
<evidence type="ECO:0000259" key="4">
    <source>
        <dbReference type="PROSITE" id="PS50956"/>
    </source>
</evidence>
<dbReference type="Proteomes" id="UP000628840">
    <property type="component" value="Unassembled WGS sequence"/>
</dbReference>
<dbReference type="InterPro" id="IPR056526">
    <property type="entry name" value="TRASH_HVO_1752"/>
</dbReference>
<dbReference type="CDD" id="cd00090">
    <property type="entry name" value="HTH_ARSR"/>
    <property type="match status" value="1"/>
</dbReference>
<keyword evidence="1" id="KW-0805">Transcription regulation</keyword>
<dbReference type="OrthoDB" id="33200at2157"/>
<dbReference type="Pfam" id="PF24273">
    <property type="entry name" value="TRASH_HVO_1752_C"/>
    <property type="match status" value="1"/>
</dbReference>
<sequence length="196" mass="21339">MRDLDETDLEILRLLLADARRPYSEIGDVVGLSGPAVSERVSRLREVGVIEQFTVNVDRSKLTERVRLLVDVAVEPGHASAVYDALLDADGTQHAYRSADAHVVAHVGRPDADVESWLADAVDTSVVDDYTVRVLAESEWTNSVADADFAISCAECGNTVTSEGTAARLGGELYQFCCPTCESRFREAYEDLAEDA</sequence>
<dbReference type="InterPro" id="IPR011017">
    <property type="entry name" value="TRASH_dom"/>
</dbReference>
<organism evidence="5 6">
    <name type="scientific">Halarchaeum grantii</name>
    <dbReference type="NCBI Taxonomy" id="1193105"/>
    <lineage>
        <taxon>Archaea</taxon>
        <taxon>Methanobacteriati</taxon>
        <taxon>Methanobacteriota</taxon>
        <taxon>Stenosarchaea group</taxon>
        <taxon>Halobacteria</taxon>
        <taxon>Halobacteriales</taxon>
        <taxon>Halobacteriaceae</taxon>
    </lineage>
</organism>
<evidence type="ECO:0000256" key="3">
    <source>
        <dbReference type="ARBA" id="ARBA00023163"/>
    </source>
</evidence>
<dbReference type="PROSITE" id="PS00519">
    <property type="entry name" value="HTH_ASNC_1"/>
    <property type="match status" value="1"/>
</dbReference>
<dbReference type="Pfam" id="PF13404">
    <property type="entry name" value="HTH_AsnC-type"/>
    <property type="match status" value="1"/>
</dbReference>
<dbReference type="InterPro" id="IPR036388">
    <property type="entry name" value="WH-like_DNA-bd_sf"/>
</dbReference>
<keyword evidence="6" id="KW-1185">Reference proteome</keyword>
<dbReference type="RefSeq" id="WP_188883770.1">
    <property type="nucleotide sequence ID" value="NZ_BMPF01000003.1"/>
</dbReference>
<dbReference type="PROSITE" id="PS50956">
    <property type="entry name" value="HTH_ASNC_2"/>
    <property type="match status" value="1"/>
</dbReference>
<dbReference type="InterPro" id="IPR019885">
    <property type="entry name" value="Tscrpt_reg_HTH_AsnC-type_CS"/>
</dbReference>
<dbReference type="PRINTS" id="PR00033">
    <property type="entry name" value="HTHASNC"/>
</dbReference>
<comment type="caution">
    <text evidence="5">The sequence shown here is derived from an EMBL/GenBank/DDBJ whole genome shotgun (WGS) entry which is preliminary data.</text>
</comment>
<protein>
    <submittedName>
        <fullName evidence="5">Transcription regulator</fullName>
    </submittedName>
</protein>
<dbReference type="SMART" id="SM00746">
    <property type="entry name" value="TRASH"/>
    <property type="match status" value="1"/>
</dbReference>
<dbReference type="InterPro" id="IPR050684">
    <property type="entry name" value="HTH-Siroheme_Decarb"/>
</dbReference>
<dbReference type="InterPro" id="IPR000485">
    <property type="entry name" value="AsnC-type_HTH_dom"/>
</dbReference>
<reference evidence="5 6" key="1">
    <citation type="journal article" date="2019" name="Int. J. Syst. Evol. Microbiol.">
        <title>The Global Catalogue of Microorganisms (GCM) 10K type strain sequencing project: providing services to taxonomists for standard genome sequencing and annotation.</title>
        <authorList>
            <consortium name="The Broad Institute Genomics Platform"/>
            <consortium name="The Broad Institute Genome Sequencing Center for Infectious Disease"/>
            <person name="Wu L."/>
            <person name="Ma J."/>
        </authorList>
    </citation>
    <scope>NUCLEOTIDE SEQUENCE [LARGE SCALE GENOMIC DNA]</scope>
    <source>
        <strain evidence="5 6">JCM 19585</strain>
    </source>
</reference>
<dbReference type="InterPro" id="IPR019888">
    <property type="entry name" value="Tscrpt_reg_AsnC-like"/>
</dbReference>
<accession>A0A830F3T5</accession>
<dbReference type="PANTHER" id="PTHR43413:SF4">
    <property type="entry name" value="HTH-TYPE TRANSCRIPTIONAL REGULATOR LYSM"/>
    <property type="match status" value="1"/>
</dbReference>
<evidence type="ECO:0000256" key="2">
    <source>
        <dbReference type="ARBA" id="ARBA00023125"/>
    </source>
</evidence>
<dbReference type="InterPro" id="IPR011991">
    <property type="entry name" value="ArsR-like_HTH"/>
</dbReference>
<dbReference type="SMART" id="SM00344">
    <property type="entry name" value="HTH_ASNC"/>
    <property type="match status" value="1"/>
</dbReference>
<dbReference type="PANTHER" id="PTHR43413">
    <property type="entry name" value="TRANSCRIPTIONAL REGULATOR, ASNC FAMILY"/>
    <property type="match status" value="1"/>
</dbReference>
<evidence type="ECO:0000313" key="6">
    <source>
        <dbReference type="Proteomes" id="UP000628840"/>
    </source>
</evidence>
<dbReference type="AlphaFoldDB" id="A0A830F3T5"/>
<dbReference type="InterPro" id="IPR036390">
    <property type="entry name" value="WH_DNA-bd_sf"/>
</dbReference>
<feature type="domain" description="HTH asnC-type" evidence="4">
    <location>
        <begin position="4"/>
        <end position="79"/>
    </location>
</feature>
<evidence type="ECO:0000313" key="5">
    <source>
        <dbReference type="EMBL" id="GGL37789.1"/>
    </source>
</evidence>
<name>A0A830F3T5_9EURY</name>
<gene>
    <name evidence="5" type="ORF">GCM10009037_21700</name>
</gene>
<dbReference type="EMBL" id="BMPF01000003">
    <property type="protein sequence ID" value="GGL37789.1"/>
    <property type="molecule type" value="Genomic_DNA"/>
</dbReference>
<proteinExistence type="predicted"/>
<dbReference type="SUPFAM" id="SSF46785">
    <property type="entry name" value="Winged helix' DNA-binding domain"/>
    <property type="match status" value="1"/>
</dbReference>
<evidence type="ECO:0000256" key="1">
    <source>
        <dbReference type="ARBA" id="ARBA00023015"/>
    </source>
</evidence>
<keyword evidence="2" id="KW-0238">DNA-binding</keyword>
<dbReference type="Gene3D" id="1.10.10.10">
    <property type="entry name" value="Winged helix-like DNA-binding domain superfamily/Winged helix DNA-binding domain"/>
    <property type="match status" value="1"/>
</dbReference>